<dbReference type="GO" id="GO:0008968">
    <property type="term" value="F:D-sedoheptulose 7-phosphate isomerase activity"/>
    <property type="evidence" value="ECO:0007669"/>
    <property type="project" value="UniProtKB-UniRule"/>
</dbReference>
<dbReference type="PROSITE" id="PS51464">
    <property type="entry name" value="SIS"/>
    <property type="match status" value="1"/>
</dbReference>
<keyword evidence="13" id="KW-1185">Reference proteome</keyword>
<evidence type="ECO:0000256" key="10">
    <source>
        <dbReference type="HAMAP-Rule" id="MF_00067"/>
    </source>
</evidence>
<dbReference type="GO" id="GO:0008270">
    <property type="term" value="F:zinc ion binding"/>
    <property type="evidence" value="ECO:0007669"/>
    <property type="project" value="UniProtKB-UniRule"/>
</dbReference>
<feature type="domain" description="SIS" evidence="11">
    <location>
        <begin position="36"/>
        <end position="191"/>
    </location>
</feature>
<gene>
    <name evidence="10" type="primary">gmhA</name>
    <name evidence="12" type="ORF">EOD43_14385</name>
</gene>
<comment type="miscellaneous">
    <text evidence="10">The reaction produces a racemic mixture of D-glycero-alpha-D-manno-heptose 7-phosphate and D-glycero-beta-D-manno-heptose 7-phosphate.</text>
</comment>
<feature type="binding site" evidence="10">
    <location>
        <position position="171"/>
    </location>
    <ligand>
        <name>substrate</name>
    </ligand>
</feature>
<feature type="binding site" evidence="10">
    <location>
        <position position="64"/>
    </location>
    <ligand>
        <name>substrate</name>
    </ligand>
</feature>
<evidence type="ECO:0000259" key="11">
    <source>
        <dbReference type="PROSITE" id="PS51464"/>
    </source>
</evidence>
<dbReference type="Pfam" id="PF13580">
    <property type="entry name" value="SIS_2"/>
    <property type="match status" value="1"/>
</dbReference>
<dbReference type="HAMAP" id="MF_00067">
    <property type="entry name" value="GmhA"/>
    <property type="match status" value="1"/>
</dbReference>
<dbReference type="Proteomes" id="UP000282971">
    <property type="component" value="Unassembled WGS sequence"/>
</dbReference>
<keyword evidence="6 10" id="KW-0479">Metal-binding</keyword>
<feature type="binding site" evidence="10">
    <location>
        <position position="64"/>
    </location>
    <ligand>
        <name>Zn(2+)</name>
        <dbReference type="ChEBI" id="CHEBI:29105"/>
    </ligand>
</feature>
<feature type="binding site" evidence="10">
    <location>
        <position position="124"/>
    </location>
    <ligand>
        <name>substrate</name>
    </ligand>
</feature>
<evidence type="ECO:0000256" key="3">
    <source>
        <dbReference type="ARBA" id="ARBA00004496"/>
    </source>
</evidence>
<sequence>MLDFISQELNKTSAVVIAMKNDFELSEKIEKAARIVTSALRNGKKILLAGNGGSAADSQHIAGEFVSRFYYDRPGLPAIALTVDTSVLTAIGNDYGYERVFSRQVEALGCQGDIFWGYSTSGRSPNILAAMKAAQGKGMTVIGMTGSKGWSDPSLCELTLAMPSTETPKIQEGHLIVGHIICGLVEKEIFPRSAE</sequence>
<evidence type="ECO:0000256" key="8">
    <source>
        <dbReference type="ARBA" id="ARBA00023235"/>
    </source>
</evidence>
<evidence type="ECO:0000313" key="12">
    <source>
        <dbReference type="EMBL" id="RVT94940.1"/>
    </source>
</evidence>
<dbReference type="UniPathway" id="UPA00041">
    <property type="reaction ID" value="UER00436"/>
</dbReference>
<reference evidence="12 13" key="1">
    <citation type="submission" date="2019-01" db="EMBL/GenBank/DDBJ databases">
        <authorList>
            <person name="Chen W.-M."/>
        </authorList>
    </citation>
    <scope>NUCLEOTIDE SEQUENCE [LARGE SCALE GENOMIC DNA]</scope>
    <source>
        <strain evidence="12 13">CCP-7</strain>
    </source>
</reference>
<name>A0A437MBC3_9SPHN</name>
<feature type="binding site" evidence="10">
    <location>
        <begin position="119"/>
        <end position="121"/>
    </location>
    <ligand>
        <name>substrate</name>
    </ligand>
</feature>
<dbReference type="GO" id="GO:2001061">
    <property type="term" value="P:D-glycero-D-manno-heptose 7-phosphate biosynthetic process"/>
    <property type="evidence" value="ECO:0007669"/>
    <property type="project" value="UniProtKB-UniPathway"/>
</dbReference>
<comment type="function">
    <text evidence="2 10">Catalyzes the isomerization of sedoheptulose 7-phosphate in D-glycero-D-manno-heptose 7-phosphate.</text>
</comment>
<comment type="catalytic activity">
    <reaction evidence="1 10">
        <text>2 D-sedoheptulose 7-phosphate = D-glycero-alpha-D-manno-heptose 7-phosphate + D-glycero-beta-D-manno-heptose 7-phosphate</text>
        <dbReference type="Rhea" id="RHEA:27489"/>
        <dbReference type="ChEBI" id="CHEBI:57483"/>
        <dbReference type="ChEBI" id="CHEBI:60203"/>
        <dbReference type="ChEBI" id="CHEBI:60204"/>
        <dbReference type="EC" id="5.3.1.28"/>
    </reaction>
</comment>
<evidence type="ECO:0000256" key="4">
    <source>
        <dbReference type="ARBA" id="ARBA00009894"/>
    </source>
</evidence>
<evidence type="ECO:0000256" key="2">
    <source>
        <dbReference type="ARBA" id="ARBA00003172"/>
    </source>
</evidence>
<dbReference type="InterPro" id="IPR050099">
    <property type="entry name" value="SIS_GmhA/DiaA_subfam"/>
</dbReference>
<dbReference type="PANTHER" id="PTHR30390:SF6">
    <property type="entry name" value="DNAA INITIATOR-ASSOCIATING PROTEIN DIAA"/>
    <property type="match status" value="1"/>
</dbReference>
<keyword evidence="8 10" id="KW-0413">Isomerase</keyword>
<accession>A0A437MBC3</accession>
<organism evidence="12 13">
    <name type="scientific">Sphingomonas crocodyli</name>
    <dbReference type="NCBI Taxonomy" id="1979270"/>
    <lineage>
        <taxon>Bacteria</taxon>
        <taxon>Pseudomonadati</taxon>
        <taxon>Pseudomonadota</taxon>
        <taxon>Alphaproteobacteria</taxon>
        <taxon>Sphingomonadales</taxon>
        <taxon>Sphingomonadaceae</taxon>
        <taxon>Sphingomonas</taxon>
    </lineage>
</organism>
<comment type="pathway">
    <text evidence="10">Carbohydrate biosynthesis; D-glycero-D-manno-heptose 7-phosphate biosynthesis; D-glycero-alpha-D-manno-heptose 7-phosphate and D-glycero-beta-D-manno-heptose 7-phosphate from sedoheptulose 7-phosphate: step 1/1.</text>
</comment>
<feature type="binding site" evidence="10">
    <location>
        <position position="171"/>
    </location>
    <ligand>
        <name>Zn(2+)</name>
        <dbReference type="ChEBI" id="CHEBI:29105"/>
    </ligand>
</feature>
<dbReference type="EC" id="5.3.1.28" evidence="10"/>
<keyword evidence="9 10" id="KW-0119">Carbohydrate metabolism</keyword>
<feature type="binding site" evidence="10">
    <location>
        <begin position="51"/>
        <end position="53"/>
    </location>
    <ligand>
        <name>substrate</name>
    </ligand>
</feature>
<dbReference type="OrthoDB" id="9810929at2"/>
<feature type="binding site" evidence="10">
    <location>
        <begin position="93"/>
        <end position="94"/>
    </location>
    <ligand>
        <name>substrate</name>
    </ligand>
</feature>
<evidence type="ECO:0000313" key="13">
    <source>
        <dbReference type="Proteomes" id="UP000282971"/>
    </source>
</evidence>
<proteinExistence type="inferred from homology"/>
<comment type="subunit">
    <text evidence="10">Homotetramer.</text>
</comment>
<comment type="cofactor">
    <cofactor evidence="10">
        <name>Zn(2+)</name>
        <dbReference type="ChEBI" id="CHEBI:29105"/>
    </cofactor>
    <text evidence="10">Binds 1 zinc ion per subunit.</text>
</comment>
<keyword evidence="5 10" id="KW-0963">Cytoplasm</keyword>
<dbReference type="RefSeq" id="WP_127744516.1">
    <property type="nucleotide sequence ID" value="NZ_SACN01000001.1"/>
</dbReference>
<dbReference type="PANTHER" id="PTHR30390">
    <property type="entry name" value="SEDOHEPTULOSE 7-PHOSPHATE ISOMERASE / DNAA INITIATOR-ASSOCIATING FACTOR FOR REPLICATION INITIATION"/>
    <property type="match status" value="1"/>
</dbReference>
<dbReference type="InterPro" id="IPR004515">
    <property type="entry name" value="Phosphoheptose_Isoase"/>
</dbReference>
<evidence type="ECO:0000256" key="9">
    <source>
        <dbReference type="ARBA" id="ARBA00023277"/>
    </source>
</evidence>
<comment type="similarity">
    <text evidence="4 10">Belongs to the SIS family. GmhA subfamily.</text>
</comment>
<keyword evidence="7 10" id="KW-0862">Zinc</keyword>
<dbReference type="AlphaFoldDB" id="A0A437MBC3"/>
<dbReference type="InterPro" id="IPR046348">
    <property type="entry name" value="SIS_dom_sf"/>
</dbReference>
<protein>
    <recommendedName>
        <fullName evidence="10">Phosphoheptose isomerase</fullName>
        <ecNumber evidence="10">5.3.1.28</ecNumber>
    </recommendedName>
    <alternativeName>
        <fullName evidence="10">Sedoheptulose 7-phosphate isomerase</fullName>
    </alternativeName>
</protein>
<dbReference type="GO" id="GO:0005975">
    <property type="term" value="P:carbohydrate metabolic process"/>
    <property type="evidence" value="ECO:0007669"/>
    <property type="project" value="UniProtKB-UniRule"/>
</dbReference>
<dbReference type="SUPFAM" id="SSF53697">
    <property type="entry name" value="SIS domain"/>
    <property type="match status" value="1"/>
</dbReference>
<comment type="caution">
    <text evidence="12">The sequence shown here is derived from an EMBL/GenBank/DDBJ whole genome shotgun (WGS) entry which is preliminary data.</text>
</comment>
<evidence type="ECO:0000256" key="7">
    <source>
        <dbReference type="ARBA" id="ARBA00022833"/>
    </source>
</evidence>
<evidence type="ECO:0000256" key="1">
    <source>
        <dbReference type="ARBA" id="ARBA00000348"/>
    </source>
</evidence>
<dbReference type="EMBL" id="SACN01000001">
    <property type="protein sequence ID" value="RVT94940.1"/>
    <property type="molecule type" value="Genomic_DNA"/>
</dbReference>
<feature type="binding site" evidence="10">
    <location>
        <position position="179"/>
    </location>
    <ligand>
        <name>Zn(2+)</name>
        <dbReference type="ChEBI" id="CHEBI:29105"/>
    </ligand>
</feature>
<comment type="subcellular location">
    <subcellularLocation>
        <location evidence="3 10">Cytoplasm</location>
    </subcellularLocation>
</comment>
<dbReference type="Gene3D" id="3.40.50.10490">
    <property type="entry name" value="Glucose-6-phosphate isomerase like protein, domain 1"/>
    <property type="match status" value="1"/>
</dbReference>
<dbReference type="CDD" id="cd05006">
    <property type="entry name" value="SIS_GmhA"/>
    <property type="match status" value="1"/>
</dbReference>
<evidence type="ECO:0000256" key="5">
    <source>
        <dbReference type="ARBA" id="ARBA00022490"/>
    </source>
</evidence>
<dbReference type="GO" id="GO:0005737">
    <property type="term" value="C:cytoplasm"/>
    <property type="evidence" value="ECO:0007669"/>
    <property type="project" value="UniProtKB-SubCell"/>
</dbReference>
<dbReference type="InterPro" id="IPR001347">
    <property type="entry name" value="SIS_dom"/>
</dbReference>
<dbReference type="InterPro" id="IPR035461">
    <property type="entry name" value="GmhA/DiaA"/>
</dbReference>
<feature type="binding site" evidence="10">
    <location>
        <position position="60"/>
    </location>
    <ligand>
        <name>Zn(2+)</name>
        <dbReference type="ChEBI" id="CHEBI:29105"/>
    </ligand>
</feature>
<evidence type="ECO:0000256" key="6">
    <source>
        <dbReference type="ARBA" id="ARBA00022723"/>
    </source>
</evidence>
<dbReference type="GO" id="GO:0097367">
    <property type="term" value="F:carbohydrate derivative binding"/>
    <property type="evidence" value="ECO:0007669"/>
    <property type="project" value="InterPro"/>
</dbReference>